<reference evidence="2" key="2">
    <citation type="submission" date="2020-06" db="EMBL/GenBank/DDBJ databases">
        <title>Helianthus annuus Genome sequencing and assembly Release 2.</title>
        <authorList>
            <person name="Gouzy J."/>
            <person name="Langlade N."/>
            <person name="Munos S."/>
        </authorList>
    </citation>
    <scope>NUCLEOTIDE SEQUENCE</scope>
    <source>
        <tissue evidence="2">Leaves</tissue>
    </source>
</reference>
<organism evidence="2 3">
    <name type="scientific">Helianthus annuus</name>
    <name type="common">Common sunflower</name>
    <dbReference type="NCBI Taxonomy" id="4232"/>
    <lineage>
        <taxon>Eukaryota</taxon>
        <taxon>Viridiplantae</taxon>
        <taxon>Streptophyta</taxon>
        <taxon>Embryophyta</taxon>
        <taxon>Tracheophyta</taxon>
        <taxon>Spermatophyta</taxon>
        <taxon>Magnoliopsida</taxon>
        <taxon>eudicotyledons</taxon>
        <taxon>Gunneridae</taxon>
        <taxon>Pentapetalae</taxon>
        <taxon>asterids</taxon>
        <taxon>campanulids</taxon>
        <taxon>Asterales</taxon>
        <taxon>Asteraceae</taxon>
        <taxon>Asteroideae</taxon>
        <taxon>Heliantheae alliance</taxon>
        <taxon>Heliantheae</taxon>
        <taxon>Helianthus</taxon>
    </lineage>
</organism>
<feature type="transmembrane region" description="Helical" evidence="1">
    <location>
        <begin position="21"/>
        <end position="46"/>
    </location>
</feature>
<dbReference type="EMBL" id="MNCJ02000329">
    <property type="protein sequence ID" value="KAF5770028.1"/>
    <property type="molecule type" value="Genomic_DNA"/>
</dbReference>
<gene>
    <name evidence="2" type="ORF">HanXRQr2_Chr14g0654941</name>
</gene>
<evidence type="ECO:0000313" key="3">
    <source>
        <dbReference type="Proteomes" id="UP000215914"/>
    </source>
</evidence>
<comment type="caution">
    <text evidence="2">The sequence shown here is derived from an EMBL/GenBank/DDBJ whole genome shotgun (WGS) entry which is preliminary data.</text>
</comment>
<dbReference type="Proteomes" id="UP000215914">
    <property type="component" value="Unassembled WGS sequence"/>
</dbReference>
<feature type="transmembrane region" description="Helical" evidence="1">
    <location>
        <begin position="52"/>
        <end position="73"/>
    </location>
</feature>
<accession>A0A9K3EAK6</accession>
<reference evidence="2" key="1">
    <citation type="journal article" date="2017" name="Nature">
        <title>The sunflower genome provides insights into oil metabolism, flowering and Asterid evolution.</title>
        <authorList>
            <person name="Badouin H."/>
            <person name="Gouzy J."/>
            <person name="Grassa C.J."/>
            <person name="Murat F."/>
            <person name="Staton S.E."/>
            <person name="Cottret L."/>
            <person name="Lelandais-Briere C."/>
            <person name="Owens G.L."/>
            <person name="Carrere S."/>
            <person name="Mayjonade B."/>
            <person name="Legrand L."/>
            <person name="Gill N."/>
            <person name="Kane N.C."/>
            <person name="Bowers J.E."/>
            <person name="Hubner S."/>
            <person name="Bellec A."/>
            <person name="Berard A."/>
            <person name="Berges H."/>
            <person name="Blanchet N."/>
            <person name="Boniface M.C."/>
            <person name="Brunel D."/>
            <person name="Catrice O."/>
            <person name="Chaidir N."/>
            <person name="Claudel C."/>
            <person name="Donnadieu C."/>
            <person name="Faraut T."/>
            <person name="Fievet G."/>
            <person name="Helmstetter N."/>
            <person name="King M."/>
            <person name="Knapp S.J."/>
            <person name="Lai Z."/>
            <person name="Le Paslier M.C."/>
            <person name="Lippi Y."/>
            <person name="Lorenzon L."/>
            <person name="Mandel J.R."/>
            <person name="Marage G."/>
            <person name="Marchand G."/>
            <person name="Marquand E."/>
            <person name="Bret-Mestries E."/>
            <person name="Morien E."/>
            <person name="Nambeesan S."/>
            <person name="Nguyen T."/>
            <person name="Pegot-Espagnet P."/>
            <person name="Pouilly N."/>
            <person name="Raftis F."/>
            <person name="Sallet E."/>
            <person name="Schiex T."/>
            <person name="Thomas J."/>
            <person name="Vandecasteele C."/>
            <person name="Vares D."/>
            <person name="Vear F."/>
            <person name="Vautrin S."/>
            <person name="Crespi M."/>
            <person name="Mangin B."/>
            <person name="Burke J.M."/>
            <person name="Salse J."/>
            <person name="Munos S."/>
            <person name="Vincourt P."/>
            <person name="Rieseberg L.H."/>
            <person name="Langlade N.B."/>
        </authorList>
    </citation>
    <scope>NUCLEOTIDE SEQUENCE</scope>
    <source>
        <tissue evidence="2">Leaves</tissue>
    </source>
</reference>
<name>A0A9K3EAK6_HELAN</name>
<sequence>MMMMMMMMMKNREVCEPFGDVVEVYVFAVAVVDFRFYFILLILHRVTLSDFTFVPLFVCAARIVFFFPTRIIFG</sequence>
<keyword evidence="1" id="KW-0472">Membrane</keyword>
<protein>
    <recommendedName>
        <fullName evidence="4">Transmembrane protein</fullName>
    </recommendedName>
</protein>
<evidence type="ECO:0008006" key="4">
    <source>
        <dbReference type="Google" id="ProtNLM"/>
    </source>
</evidence>
<evidence type="ECO:0000256" key="1">
    <source>
        <dbReference type="SAM" id="Phobius"/>
    </source>
</evidence>
<proteinExistence type="predicted"/>
<dbReference type="AlphaFoldDB" id="A0A9K3EAK6"/>
<dbReference type="Gramene" id="mRNA:HanXRQr2_Chr14g0654941">
    <property type="protein sequence ID" value="mRNA:HanXRQr2_Chr14g0654941"/>
    <property type="gene ID" value="HanXRQr2_Chr14g0654941"/>
</dbReference>
<keyword evidence="1" id="KW-0812">Transmembrane</keyword>
<evidence type="ECO:0000313" key="2">
    <source>
        <dbReference type="EMBL" id="KAF5770028.1"/>
    </source>
</evidence>
<keyword evidence="3" id="KW-1185">Reference proteome</keyword>
<keyword evidence="1" id="KW-1133">Transmembrane helix</keyword>